<dbReference type="PROSITE" id="PS51186">
    <property type="entry name" value="GNAT"/>
    <property type="match status" value="1"/>
</dbReference>
<evidence type="ECO:0000259" key="1">
    <source>
        <dbReference type="PROSITE" id="PS51186"/>
    </source>
</evidence>
<dbReference type="InterPro" id="IPR051531">
    <property type="entry name" value="N-acetyltransferase"/>
</dbReference>
<protein>
    <submittedName>
        <fullName evidence="2">N-acetyltransferase</fullName>
    </submittedName>
</protein>
<dbReference type="Pfam" id="PF13302">
    <property type="entry name" value="Acetyltransf_3"/>
    <property type="match status" value="1"/>
</dbReference>
<gene>
    <name evidence="2" type="ORF">EUA03_17130</name>
</gene>
<name>A0A4R5WDT4_MYCMU</name>
<dbReference type="Proteomes" id="UP000294929">
    <property type="component" value="Unassembled WGS sequence"/>
</dbReference>
<dbReference type="PANTHER" id="PTHR43792">
    <property type="entry name" value="GNAT FAMILY, PUTATIVE (AFU_ORTHOLOGUE AFUA_3G00765)-RELATED-RELATED"/>
    <property type="match status" value="1"/>
</dbReference>
<feature type="domain" description="N-acetyltransferase" evidence="1">
    <location>
        <begin position="20"/>
        <end position="186"/>
    </location>
</feature>
<dbReference type="InterPro" id="IPR000182">
    <property type="entry name" value="GNAT_dom"/>
</dbReference>
<proteinExistence type="predicted"/>
<dbReference type="InterPro" id="IPR016181">
    <property type="entry name" value="Acyl_CoA_acyltransferase"/>
</dbReference>
<dbReference type="PANTHER" id="PTHR43792:SF1">
    <property type="entry name" value="N-ACETYLTRANSFERASE DOMAIN-CONTAINING PROTEIN"/>
    <property type="match status" value="1"/>
</dbReference>
<dbReference type="GO" id="GO:0016747">
    <property type="term" value="F:acyltransferase activity, transferring groups other than amino-acyl groups"/>
    <property type="evidence" value="ECO:0007669"/>
    <property type="project" value="InterPro"/>
</dbReference>
<dbReference type="EMBL" id="SDLO01000013">
    <property type="protein sequence ID" value="TDK87656.1"/>
    <property type="molecule type" value="Genomic_DNA"/>
</dbReference>
<dbReference type="Gene3D" id="3.40.630.30">
    <property type="match status" value="1"/>
</dbReference>
<dbReference type="AlphaFoldDB" id="A0A4R5WDT4"/>
<accession>A0A4R5WDT4</accession>
<evidence type="ECO:0000313" key="3">
    <source>
        <dbReference type="Proteomes" id="UP000294929"/>
    </source>
</evidence>
<evidence type="ECO:0000313" key="2">
    <source>
        <dbReference type="EMBL" id="TDK87656.1"/>
    </source>
</evidence>
<dbReference type="SUPFAM" id="SSF55729">
    <property type="entry name" value="Acyl-CoA N-acyltransferases (Nat)"/>
    <property type="match status" value="1"/>
</dbReference>
<sequence length="192" mass="20993">MVRVDDAIELRASSLEGPRVRLRKARDGDAEGLIETQTDKRVRRYLGGPRPVDEVRAVLEGVGAATLLEAPGCYIATAADSDEMLGTVTLSRRRNDVPGHLGPNGDELELSYVFRPRAWGQGYASEAARLLLRYAAGELEDQPVVIITQTANRASLRLAERLGFNVVATFEQYDAEQALATAQLATFLHTEV</sequence>
<reference evidence="2 3" key="1">
    <citation type="submission" date="2019-01" db="EMBL/GenBank/DDBJ databases">
        <title>High-quality-draft genome sequences of five non-tuberculosis mycobacteriaceae isolated from a nosocomial environment.</title>
        <authorList>
            <person name="Tiago I."/>
            <person name="Alarico S."/>
            <person name="Pereira S.G."/>
            <person name="Coelho C."/>
            <person name="Maranha A."/>
            <person name="Empadinhas N."/>
        </authorList>
    </citation>
    <scope>NUCLEOTIDE SEQUENCE [LARGE SCALE GENOMIC DNA]</scope>
    <source>
        <strain evidence="2 3">24AIII</strain>
    </source>
</reference>
<organism evidence="2 3">
    <name type="scientific">Mycolicibacterium mucogenicum</name>
    <name type="common">Mycobacterium mucogenicum</name>
    <dbReference type="NCBI Taxonomy" id="56689"/>
    <lineage>
        <taxon>Bacteria</taxon>
        <taxon>Bacillati</taxon>
        <taxon>Actinomycetota</taxon>
        <taxon>Actinomycetes</taxon>
        <taxon>Mycobacteriales</taxon>
        <taxon>Mycobacteriaceae</taxon>
        <taxon>Mycolicibacterium</taxon>
    </lineage>
</organism>
<comment type="caution">
    <text evidence="2">The sequence shown here is derived from an EMBL/GenBank/DDBJ whole genome shotgun (WGS) entry which is preliminary data.</text>
</comment>
<keyword evidence="2" id="KW-0808">Transferase</keyword>